<name>A0ABS9L3N9_9MICC</name>
<evidence type="ECO:0000313" key="1">
    <source>
        <dbReference type="EMBL" id="MCG2621230.1"/>
    </source>
</evidence>
<proteinExistence type="predicted"/>
<evidence type="ECO:0000313" key="2">
    <source>
        <dbReference type="Proteomes" id="UP001165368"/>
    </source>
</evidence>
<comment type="caution">
    <text evidence="1">The sequence shown here is derived from an EMBL/GenBank/DDBJ whole genome shotgun (WGS) entry which is preliminary data.</text>
</comment>
<accession>A0ABS9L3N9</accession>
<gene>
    <name evidence="1" type="ORF">LVY72_04795</name>
</gene>
<keyword evidence="2" id="KW-1185">Reference proteome</keyword>
<dbReference type="Proteomes" id="UP001165368">
    <property type="component" value="Unassembled WGS sequence"/>
</dbReference>
<organism evidence="1 2">
    <name type="scientific">Arthrobacter hankyongi</name>
    <dbReference type="NCBI Taxonomy" id="2904801"/>
    <lineage>
        <taxon>Bacteria</taxon>
        <taxon>Bacillati</taxon>
        <taxon>Actinomycetota</taxon>
        <taxon>Actinomycetes</taxon>
        <taxon>Micrococcales</taxon>
        <taxon>Micrococcaceae</taxon>
        <taxon>Arthrobacter</taxon>
    </lineage>
</organism>
<protein>
    <submittedName>
        <fullName evidence="1">Uncharacterized protein</fullName>
    </submittedName>
</protein>
<dbReference type="RefSeq" id="WP_237818336.1">
    <property type="nucleotide sequence ID" value="NZ_JAKLTQ010000002.1"/>
</dbReference>
<sequence>MRLSASDESFTHQVPLPHAMVGSSDPSWRERFWISMQDTHNKDAVLSCGFGQYPNQDVQEAFVVYAQGGRQHNLRLSRTLSTDPEHLRVGPFSIEVVRPYQELRLVLEDNPSGLAFDLRWLGTMEPILEEPHLEVHRNRVTHDAIRYVQVGRVEGGLSTPLGQHALRPDAWWGERDHSWGTRPLPRSAGSPPGVRPNWRMLFFCPVQFEDFSLHLYLYEDAAGRELHLTAGFSGPLGSMAEPPFGRVVAVGHDLRWAADAPAATLESGTVTLTLEDGTSMDLEITAHPGRACLRGGGYEGWNGWLQGHWKGDDTLEHEVWDLTDASNFYRYAKAGSDHLIEVRHGGRTGYGVMEYIVLPGYHRYREATADRRAEKVSP</sequence>
<reference evidence="1" key="1">
    <citation type="submission" date="2022-01" db="EMBL/GenBank/DDBJ databases">
        <authorList>
            <person name="Jo J.-H."/>
            <person name="Im W.-T."/>
        </authorList>
    </citation>
    <scope>NUCLEOTIDE SEQUENCE</scope>
    <source>
        <strain evidence="1">I2-34</strain>
    </source>
</reference>
<dbReference type="EMBL" id="JAKLTQ010000002">
    <property type="protein sequence ID" value="MCG2621230.1"/>
    <property type="molecule type" value="Genomic_DNA"/>
</dbReference>